<proteinExistence type="predicted"/>
<dbReference type="AlphaFoldDB" id="X0RP11"/>
<protein>
    <submittedName>
        <fullName evidence="1">Uncharacterized protein</fullName>
    </submittedName>
</protein>
<accession>X0RP11</accession>
<reference evidence="1" key="1">
    <citation type="journal article" date="2014" name="Front. Microbiol.">
        <title>High frequency of phylogenetically diverse reductive dehalogenase-homologous genes in deep subseafloor sedimentary metagenomes.</title>
        <authorList>
            <person name="Kawai M."/>
            <person name="Futagami T."/>
            <person name="Toyoda A."/>
            <person name="Takaki Y."/>
            <person name="Nishi S."/>
            <person name="Hori S."/>
            <person name="Arai W."/>
            <person name="Tsubouchi T."/>
            <person name="Morono Y."/>
            <person name="Uchiyama I."/>
            <person name="Ito T."/>
            <person name="Fujiyama A."/>
            <person name="Inagaki F."/>
            <person name="Takami H."/>
        </authorList>
    </citation>
    <scope>NUCLEOTIDE SEQUENCE</scope>
    <source>
        <strain evidence="1">Expedition CK06-06</strain>
    </source>
</reference>
<dbReference type="EMBL" id="BARS01006577">
    <property type="protein sequence ID" value="GAF70584.1"/>
    <property type="molecule type" value="Genomic_DNA"/>
</dbReference>
<evidence type="ECO:0000313" key="1">
    <source>
        <dbReference type="EMBL" id="GAF70584.1"/>
    </source>
</evidence>
<comment type="caution">
    <text evidence="1">The sequence shown here is derived from an EMBL/GenBank/DDBJ whole genome shotgun (WGS) entry which is preliminary data.</text>
</comment>
<sequence>NTLRSRIDDYTKERLAGIAGVIRHRNTTNTIKEVGGNTIFNEKK</sequence>
<feature type="non-terminal residue" evidence="1">
    <location>
        <position position="1"/>
    </location>
</feature>
<gene>
    <name evidence="1" type="ORF">S01H1_12787</name>
</gene>
<organism evidence="1">
    <name type="scientific">marine sediment metagenome</name>
    <dbReference type="NCBI Taxonomy" id="412755"/>
    <lineage>
        <taxon>unclassified sequences</taxon>
        <taxon>metagenomes</taxon>
        <taxon>ecological metagenomes</taxon>
    </lineage>
</organism>
<name>X0RP11_9ZZZZ</name>